<dbReference type="Proteomes" id="UP000318693">
    <property type="component" value="Unassembled WGS sequence"/>
</dbReference>
<accession>A0A552WX65</accession>
<dbReference type="AlphaFoldDB" id="A0A552WX65"/>
<feature type="compositionally biased region" description="Acidic residues" evidence="1">
    <location>
        <begin position="46"/>
        <end position="60"/>
    </location>
</feature>
<gene>
    <name evidence="2" type="ORF">FJ693_00880</name>
</gene>
<dbReference type="RefSeq" id="WP_143416662.1">
    <property type="nucleotide sequence ID" value="NZ_VJXR01000002.1"/>
</dbReference>
<organism evidence="2 3">
    <name type="scientific">Georgenia yuyongxinii</name>
    <dbReference type="NCBI Taxonomy" id="2589797"/>
    <lineage>
        <taxon>Bacteria</taxon>
        <taxon>Bacillati</taxon>
        <taxon>Actinomycetota</taxon>
        <taxon>Actinomycetes</taxon>
        <taxon>Micrococcales</taxon>
        <taxon>Bogoriellaceae</taxon>
        <taxon>Georgenia</taxon>
    </lineage>
</organism>
<dbReference type="Pfam" id="PF09957">
    <property type="entry name" value="VapB_antitoxin"/>
    <property type="match status" value="1"/>
</dbReference>
<evidence type="ECO:0000313" key="3">
    <source>
        <dbReference type="Proteomes" id="UP000318693"/>
    </source>
</evidence>
<evidence type="ECO:0000256" key="1">
    <source>
        <dbReference type="SAM" id="MobiDB-lite"/>
    </source>
</evidence>
<feature type="region of interest" description="Disordered" evidence="1">
    <location>
        <begin position="38"/>
        <end position="60"/>
    </location>
</feature>
<proteinExistence type="predicted"/>
<reference evidence="2 3" key="1">
    <citation type="submission" date="2019-07" db="EMBL/GenBank/DDBJ databases">
        <title>Georgenia wutianyii sp. nov. and Georgenia *** sp. nov. isolated from plateau pika (Ochotona curzoniae) in the Qinghai-Tibet plateau of China.</title>
        <authorList>
            <person name="Tian Z."/>
        </authorList>
    </citation>
    <scope>NUCLEOTIDE SEQUENCE [LARGE SCALE GENOMIC DNA]</scope>
    <source>
        <strain evidence="2 3">Z446</strain>
    </source>
</reference>
<keyword evidence="3" id="KW-1185">Reference proteome</keyword>
<comment type="caution">
    <text evidence="2">The sequence shown here is derived from an EMBL/GenBank/DDBJ whole genome shotgun (WGS) entry which is preliminary data.</text>
</comment>
<evidence type="ECO:0000313" key="2">
    <source>
        <dbReference type="EMBL" id="TRW47387.1"/>
    </source>
</evidence>
<dbReference type="EMBL" id="VJXR01000002">
    <property type="protein sequence ID" value="TRW47387.1"/>
    <property type="molecule type" value="Genomic_DNA"/>
</dbReference>
<sequence length="60" mass="6428">MRITVTLDGELLKQAAVLTGITETSRLLREALQALVERETPAAPEVDAEVDPVVDAPEGE</sequence>
<dbReference type="InterPro" id="IPR019239">
    <property type="entry name" value="VapB_antitoxin"/>
</dbReference>
<name>A0A552WX65_9MICO</name>
<protein>
    <submittedName>
        <fullName evidence="2">Type II toxin-antitoxin system VapB family antitoxin</fullName>
    </submittedName>
</protein>